<evidence type="ECO:0000256" key="1">
    <source>
        <dbReference type="SAM" id="MobiDB-lite"/>
    </source>
</evidence>
<evidence type="ECO:0000313" key="3">
    <source>
        <dbReference type="EMBL" id="VDL92862.1"/>
    </source>
</evidence>
<dbReference type="EMBL" id="UYSU01033705">
    <property type="protein sequence ID" value="VDL92862.1"/>
    <property type="molecule type" value="Genomic_DNA"/>
</dbReference>
<accession>A0A0V0J324</accession>
<dbReference type="AlphaFoldDB" id="A0A0V0J324"/>
<name>A0A0V0J324_SCHSO</name>
<proteinExistence type="predicted"/>
<evidence type="ECO:0000313" key="2">
    <source>
        <dbReference type="EMBL" id="JAP60006.1"/>
    </source>
</evidence>
<dbReference type="EMBL" id="GEEE01003219">
    <property type="protein sequence ID" value="JAP60006.1"/>
    <property type="molecule type" value="Transcribed_RNA"/>
</dbReference>
<evidence type="ECO:0000313" key="5">
    <source>
        <dbReference type="WBParaSite" id="SSLN_0000668301-mRNA-1"/>
    </source>
</evidence>
<evidence type="ECO:0000313" key="4">
    <source>
        <dbReference type="Proteomes" id="UP000275846"/>
    </source>
</evidence>
<dbReference type="WBParaSite" id="SSLN_0000668301-mRNA-1">
    <property type="protein sequence ID" value="SSLN_0000668301-mRNA-1"/>
    <property type="gene ID" value="SSLN_0000668301"/>
</dbReference>
<protein>
    <submittedName>
        <fullName evidence="5">Fanconi anemia group D2 protein</fullName>
    </submittedName>
</protein>
<reference evidence="2" key="1">
    <citation type="submission" date="2016-01" db="EMBL/GenBank/DDBJ databases">
        <title>Reference transcriptome for the parasite Schistocephalus solidus: insights into the molecular evolution of parasitism.</title>
        <authorList>
            <person name="Hebert F.O."/>
            <person name="Grambauer S."/>
            <person name="Barber I."/>
            <person name="Landry C.R."/>
            <person name="Aubin-Horth N."/>
        </authorList>
    </citation>
    <scope>NUCLEOTIDE SEQUENCE</scope>
</reference>
<sequence length="353" mass="39983">MPRRYLKEQNSVEVSNDTVSKSLDIEEEDELLQIFLNSSLDTAAEERKLALFGPKPVTLWPRSLQFESLTHEKPNPTPVILLALLEAMDGVVPPVDKILNGLTEESMRNCDSLLGHLVNDVGKTNKVLCDHLLSSLSPGELAQMLQLLFLRFERPVFEALPEMCQFIHRRIFYMDPRMSRCRAKNNIVFTKGGKLVQQCIDRMSTHQRAILATFLKYCQRWCQAHVGSKMREDCQRNSVSEYTEAISCLSGLFCGSLIGIPRAYISASFRSDDSGSVNALKRDVFNFLLTMTSTELWHSISFHQLVEIDEEKVPTKDITEVKDEGAKEGPNAKSIKHTISNSAPQKTKSFNWI</sequence>
<reference evidence="5" key="2">
    <citation type="submission" date="2016-06" db="UniProtKB">
        <authorList>
            <consortium name="WormBaseParasite"/>
        </authorList>
    </citation>
    <scope>IDENTIFICATION</scope>
</reference>
<feature type="region of interest" description="Disordered" evidence="1">
    <location>
        <begin position="322"/>
        <end position="353"/>
    </location>
</feature>
<dbReference type="Proteomes" id="UP000275846">
    <property type="component" value="Unassembled WGS sequence"/>
</dbReference>
<gene>
    <name evidence="3" type="ORF">SSLN_LOCUS6477</name>
    <name evidence="2" type="ORF">TR95940</name>
</gene>
<feature type="compositionally biased region" description="Polar residues" evidence="1">
    <location>
        <begin position="337"/>
        <end position="353"/>
    </location>
</feature>
<organism evidence="2">
    <name type="scientific">Schistocephalus solidus</name>
    <name type="common">Tapeworm</name>
    <dbReference type="NCBI Taxonomy" id="70667"/>
    <lineage>
        <taxon>Eukaryota</taxon>
        <taxon>Metazoa</taxon>
        <taxon>Spiralia</taxon>
        <taxon>Lophotrochozoa</taxon>
        <taxon>Platyhelminthes</taxon>
        <taxon>Cestoda</taxon>
        <taxon>Eucestoda</taxon>
        <taxon>Diphyllobothriidea</taxon>
        <taxon>Diphyllobothriidae</taxon>
        <taxon>Schistocephalus</taxon>
    </lineage>
</organism>
<dbReference type="OrthoDB" id="6226717at2759"/>
<keyword evidence="4" id="KW-1185">Reference proteome</keyword>
<reference evidence="3 4" key="3">
    <citation type="submission" date="2018-11" db="EMBL/GenBank/DDBJ databases">
        <authorList>
            <consortium name="Pathogen Informatics"/>
        </authorList>
    </citation>
    <scope>NUCLEOTIDE SEQUENCE [LARGE SCALE GENOMIC DNA]</scope>
    <source>
        <strain evidence="3 4">NST_G2</strain>
    </source>
</reference>